<comment type="caution">
    <text evidence="3">The sequence shown here is derived from an EMBL/GenBank/DDBJ whole genome shotgun (WGS) entry which is preliminary data.</text>
</comment>
<dbReference type="InterPro" id="IPR010921">
    <property type="entry name" value="Trp_repressor/repl_initiator"/>
</dbReference>
<evidence type="ECO:0000313" key="4">
    <source>
        <dbReference type="Proteomes" id="UP000285530"/>
    </source>
</evidence>
<dbReference type="Proteomes" id="UP000285530">
    <property type="component" value="Unassembled WGS sequence"/>
</dbReference>
<protein>
    <submittedName>
        <fullName evidence="3">IS3 family transposase</fullName>
    </submittedName>
</protein>
<dbReference type="AlphaFoldDB" id="A0A418ZV28"/>
<dbReference type="GO" id="GO:0015074">
    <property type="term" value="P:DNA integration"/>
    <property type="evidence" value="ECO:0007669"/>
    <property type="project" value="InterPro"/>
</dbReference>
<dbReference type="InterPro" id="IPR001584">
    <property type="entry name" value="Integrase_cat-core"/>
</dbReference>
<reference evidence="3 4" key="1">
    <citation type="submission" date="2018-09" db="EMBL/GenBank/DDBJ databases">
        <title>Paracoccus onubensis nov. sp. a moderate halophilic bacterium isolated from Gruta de las Maravillas (Aracena, Spain).</title>
        <authorList>
            <person name="Jurado V."/>
            <person name="Gutierrez-Patricio S."/>
            <person name="Gonzalez-Pimentel J.L."/>
            <person name="Laiz L."/>
            <person name="Saiz-Jimenez C."/>
        </authorList>
    </citation>
    <scope>NUCLEOTIDE SEQUENCE [LARGE SCALE GENOMIC DNA]</scope>
    <source>
        <strain evidence="3 4">DSM 19484</strain>
    </source>
</reference>
<dbReference type="GO" id="GO:0006313">
    <property type="term" value="P:DNA transposition"/>
    <property type="evidence" value="ECO:0007669"/>
    <property type="project" value="InterPro"/>
</dbReference>
<dbReference type="Gene3D" id="1.10.10.10">
    <property type="entry name" value="Winged helix-like DNA-binding domain superfamily/Winged helix DNA-binding domain"/>
    <property type="match status" value="1"/>
</dbReference>
<evidence type="ECO:0000256" key="1">
    <source>
        <dbReference type="SAM" id="Coils"/>
    </source>
</evidence>
<proteinExistence type="predicted"/>
<organism evidence="3 4">
    <name type="scientific">Paracoccus aestuarii</name>
    <dbReference type="NCBI Taxonomy" id="453842"/>
    <lineage>
        <taxon>Bacteria</taxon>
        <taxon>Pseudomonadati</taxon>
        <taxon>Pseudomonadota</taxon>
        <taxon>Alphaproteobacteria</taxon>
        <taxon>Rhodobacterales</taxon>
        <taxon>Paracoccaceae</taxon>
        <taxon>Paracoccus</taxon>
    </lineage>
</organism>
<dbReference type="InterPro" id="IPR012337">
    <property type="entry name" value="RNaseH-like_sf"/>
</dbReference>
<gene>
    <name evidence="3" type="ORF">D3P06_10100</name>
</gene>
<dbReference type="OrthoDB" id="9813285at2"/>
<dbReference type="EMBL" id="QZEV01000046">
    <property type="protein sequence ID" value="RJL03430.1"/>
    <property type="molecule type" value="Genomic_DNA"/>
</dbReference>
<keyword evidence="4" id="KW-1185">Reference proteome</keyword>
<evidence type="ECO:0000313" key="3">
    <source>
        <dbReference type="EMBL" id="RJL03430.1"/>
    </source>
</evidence>
<evidence type="ECO:0000259" key="2">
    <source>
        <dbReference type="PROSITE" id="PS50994"/>
    </source>
</evidence>
<dbReference type="NCBIfam" id="NF033516">
    <property type="entry name" value="transpos_IS3"/>
    <property type="match status" value="1"/>
</dbReference>
<dbReference type="Pfam" id="PF13276">
    <property type="entry name" value="HTH_21"/>
    <property type="match status" value="1"/>
</dbReference>
<feature type="domain" description="Integrase catalytic" evidence="2">
    <location>
        <begin position="223"/>
        <end position="405"/>
    </location>
</feature>
<dbReference type="RefSeq" id="WP_119886463.1">
    <property type="nucleotide sequence ID" value="NZ_CP067169.1"/>
</dbReference>
<dbReference type="InterPro" id="IPR048020">
    <property type="entry name" value="Transpos_IS3"/>
</dbReference>
<dbReference type="InterPro" id="IPR036397">
    <property type="entry name" value="RNaseH_sf"/>
</dbReference>
<dbReference type="Pfam" id="PF00665">
    <property type="entry name" value="rve"/>
    <property type="match status" value="1"/>
</dbReference>
<dbReference type="InterPro" id="IPR036388">
    <property type="entry name" value="WH-like_DNA-bd_sf"/>
</dbReference>
<dbReference type="PROSITE" id="PS50994">
    <property type="entry name" value="INTEGRASE"/>
    <property type="match status" value="1"/>
</dbReference>
<dbReference type="Gene3D" id="3.30.420.10">
    <property type="entry name" value="Ribonuclease H-like superfamily/Ribonuclease H"/>
    <property type="match status" value="1"/>
</dbReference>
<dbReference type="Pfam" id="PF01527">
    <property type="entry name" value="HTH_Tnp_1"/>
    <property type="match status" value="1"/>
</dbReference>
<sequence>MPEHVLMSEIEIITDGGRRRRWTAAEKLRIVEETLDDRASISVVARRNGVAPNLLYRWRRLMLEGGSVAVAEDDDVTSNKVVRQMEDRIRKLERQLGRKTLEAEILREALDKSRFKKTDLARAVAAEGRFPVKAVAKTLGVARSNLISRLSGRTKPRRRYHKAQDAAMVPRITALVTVRPTYGYRRITAILNRQLRSEGLAPVNHKRVYRIMKAHSLLLARKYTERPEHVHDGKVIVLRSNLRWCSDGFEFICWNGDIVRGAFIIDAHDREIIAWRAVMNAGISGSDIRDIMLEAVERRFGAYRAPSVIEMLSDNGSPYIARDTQIFARQLGLKPCFTPVQSPQSNGISEAFVKTLKRDYVQVTPLPDAQTVLGLIGGRIEDYNDNHPHSGLRMRSPREFIAAQTTTA</sequence>
<dbReference type="InterPro" id="IPR025948">
    <property type="entry name" value="HTH-like_dom"/>
</dbReference>
<dbReference type="GO" id="GO:0043565">
    <property type="term" value="F:sequence-specific DNA binding"/>
    <property type="evidence" value="ECO:0007669"/>
    <property type="project" value="InterPro"/>
</dbReference>
<feature type="coiled-coil region" evidence="1">
    <location>
        <begin position="82"/>
        <end position="109"/>
    </location>
</feature>
<dbReference type="PANTHER" id="PTHR47515:SF2">
    <property type="entry name" value="INTEGRASE CORE DOMAIN PROTEIN"/>
    <property type="match status" value="1"/>
</dbReference>
<accession>A0A418ZV28</accession>
<dbReference type="GO" id="GO:0004803">
    <property type="term" value="F:transposase activity"/>
    <property type="evidence" value="ECO:0007669"/>
    <property type="project" value="InterPro"/>
</dbReference>
<dbReference type="SUPFAM" id="SSF53098">
    <property type="entry name" value="Ribonuclease H-like"/>
    <property type="match status" value="1"/>
</dbReference>
<dbReference type="PANTHER" id="PTHR47515">
    <property type="entry name" value="LOW CALCIUM RESPONSE LOCUS PROTEIN T"/>
    <property type="match status" value="1"/>
</dbReference>
<keyword evidence="1" id="KW-0175">Coiled coil</keyword>
<dbReference type="InterPro" id="IPR002514">
    <property type="entry name" value="Transposase_8"/>
</dbReference>
<dbReference type="SUPFAM" id="SSF48295">
    <property type="entry name" value="TrpR-like"/>
    <property type="match status" value="1"/>
</dbReference>
<name>A0A418ZV28_9RHOB</name>